<name>A0ABC8RZU5_9AQUA</name>
<accession>A0ABC8RZU5</accession>
<gene>
    <name evidence="2" type="ORF">ILEXP_LOCUS18283</name>
</gene>
<organism evidence="2 3">
    <name type="scientific">Ilex paraguariensis</name>
    <name type="common">yerba mate</name>
    <dbReference type="NCBI Taxonomy" id="185542"/>
    <lineage>
        <taxon>Eukaryota</taxon>
        <taxon>Viridiplantae</taxon>
        <taxon>Streptophyta</taxon>
        <taxon>Embryophyta</taxon>
        <taxon>Tracheophyta</taxon>
        <taxon>Spermatophyta</taxon>
        <taxon>Magnoliopsida</taxon>
        <taxon>eudicotyledons</taxon>
        <taxon>Gunneridae</taxon>
        <taxon>Pentapetalae</taxon>
        <taxon>asterids</taxon>
        <taxon>campanulids</taxon>
        <taxon>Aquifoliales</taxon>
        <taxon>Aquifoliaceae</taxon>
        <taxon>Ilex</taxon>
    </lineage>
</organism>
<comment type="caution">
    <text evidence="2">The sequence shown here is derived from an EMBL/GenBank/DDBJ whole genome shotgun (WGS) entry which is preliminary data.</text>
</comment>
<dbReference type="PANTHER" id="PTHR34190:SF10">
    <property type="entry name" value="TERNARY COMPLEX FACTOR MIP1 LEUCINE-ZIPPER DOMAIN-CONTAINING PROTEIN"/>
    <property type="match status" value="1"/>
</dbReference>
<protein>
    <submittedName>
        <fullName evidence="2">Uncharacterized protein</fullName>
    </submittedName>
</protein>
<evidence type="ECO:0000313" key="2">
    <source>
        <dbReference type="EMBL" id="CAK9150173.1"/>
    </source>
</evidence>
<feature type="compositionally biased region" description="Basic and acidic residues" evidence="1">
    <location>
        <begin position="147"/>
        <end position="160"/>
    </location>
</feature>
<reference evidence="2 3" key="1">
    <citation type="submission" date="2024-02" db="EMBL/GenBank/DDBJ databases">
        <authorList>
            <person name="Vignale AGUSTIN F."/>
            <person name="Sosa J E."/>
            <person name="Modenutti C."/>
        </authorList>
    </citation>
    <scope>NUCLEOTIDE SEQUENCE [LARGE SCALE GENOMIC DNA]</scope>
</reference>
<evidence type="ECO:0000256" key="1">
    <source>
        <dbReference type="SAM" id="MobiDB-lite"/>
    </source>
</evidence>
<sequence>MARSVPANAACFLAYEMENMGGEESLSVGSSHISSTIVEGQYMPLNVAAQQVHSKGSLLDRITFLEERLVQLRLEIESPRTLRTSAMHMSLTASSSFGSKRELLCSYPTFNNANPPSKRMPQIHINRGELQRKFYRPQQRQKQPNTKKQELENNRDDKTCRNGKNTKPSSWPHMRLLGC</sequence>
<dbReference type="EMBL" id="CAUOFW020001989">
    <property type="protein sequence ID" value="CAK9150173.1"/>
    <property type="molecule type" value="Genomic_DNA"/>
</dbReference>
<dbReference type="Proteomes" id="UP001642360">
    <property type="component" value="Unassembled WGS sequence"/>
</dbReference>
<feature type="region of interest" description="Disordered" evidence="1">
    <location>
        <begin position="136"/>
        <end position="179"/>
    </location>
</feature>
<dbReference type="AlphaFoldDB" id="A0ABC8RZU5"/>
<proteinExistence type="predicted"/>
<evidence type="ECO:0000313" key="3">
    <source>
        <dbReference type="Proteomes" id="UP001642360"/>
    </source>
</evidence>
<keyword evidence="3" id="KW-1185">Reference proteome</keyword>
<dbReference type="PANTHER" id="PTHR34190">
    <property type="entry name" value="EXPRESSED PROTEIN"/>
    <property type="match status" value="1"/>
</dbReference>